<keyword evidence="1" id="KW-0472">Membrane</keyword>
<comment type="caution">
    <text evidence="2">The sequence shown here is derived from an EMBL/GenBank/DDBJ whole genome shotgun (WGS) entry which is preliminary data.</text>
</comment>
<dbReference type="Pfam" id="PF07098">
    <property type="entry name" value="DUF1360"/>
    <property type="match status" value="1"/>
</dbReference>
<protein>
    <submittedName>
        <fullName evidence="2">DUF1360 domain-containing protein</fullName>
    </submittedName>
</protein>
<dbReference type="OrthoDB" id="4722315at2"/>
<dbReference type="RefSeq" id="WP_125307531.1">
    <property type="nucleotide sequence ID" value="NZ_RSEC01000033.1"/>
</dbReference>
<evidence type="ECO:0000256" key="1">
    <source>
        <dbReference type="SAM" id="Phobius"/>
    </source>
</evidence>
<dbReference type="Proteomes" id="UP000267081">
    <property type="component" value="Unassembled WGS sequence"/>
</dbReference>
<feature type="transmembrane region" description="Helical" evidence="1">
    <location>
        <begin position="29"/>
        <end position="50"/>
    </location>
</feature>
<reference evidence="2 3" key="1">
    <citation type="submission" date="2018-12" db="EMBL/GenBank/DDBJ databases">
        <title>Amycolatopsis eburnea sp. nov. actinomycete associate with arbuscular mycorrhiza fungal spore.</title>
        <authorList>
            <person name="Lumyong S."/>
            <person name="Chaiya L."/>
        </authorList>
    </citation>
    <scope>NUCLEOTIDE SEQUENCE [LARGE SCALE GENOMIC DNA]</scope>
    <source>
        <strain evidence="2 3">GLM-1</strain>
    </source>
</reference>
<name>A0A3R9E2Q2_9PSEU</name>
<organism evidence="2 3">
    <name type="scientific">Amycolatopsis eburnea</name>
    <dbReference type="NCBI Taxonomy" id="2267691"/>
    <lineage>
        <taxon>Bacteria</taxon>
        <taxon>Bacillati</taxon>
        <taxon>Actinomycetota</taxon>
        <taxon>Actinomycetes</taxon>
        <taxon>Pseudonocardiales</taxon>
        <taxon>Pseudonocardiaceae</taxon>
        <taxon>Amycolatopsis</taxon>
    </lineage>
</organism>
<accession>A0A3R9E2Q2</accession>
<keyword evidence="1" id="KW-1133">Transmembrane helix</keyword>
<dbReference type="InterPro" id="IPR010773">
    <property type="entry name" value="Mycophage_PG1_Gp7"/>
</dbReference>
<evidence type="ECO:0000313" key="3">
    <source>
        <dbReference type="Proteomes" id="UP000267081"/>
    </source>
</evidence>
<gene>
    <name evidence="2" type="ORF">EIY87_10650</name>
</gene>
<dbReference type="EMBL" id="RSEC01000033">
    <property type="protein sequence ID" value="RSD21305.1"/>
    <property type="molecule type" value="Genomic_DNA"/>
</dbReference>
<evidence type="ECO:0000313" key="2">
    <source>
        <dbReference type="EMBL" id="RSD21305.1"/>
    </source>
</evidence>
<dbReference type="AlphaFoldDB" id="A0A3R9E2Q2"/>
<proteinExistence type="predicted"/>
<keyword evidence="3" id="KW-1185">Reference proteome</keyword>
<sequence>MTTATIVEEVAAKAKRVQRRYAGEADRPLAGYLGAMGAYGAFVGALTALGRVSGARLPRRFGAGDTVLLGTATFKAGRMLAKAAITSPLRAPFTKYEEPAGEDELNESVPGRGHAEHAVGELLSCPFCLDVWIGTGLAAGLVVAPRPTRLAATVLTAIGVADVLHLLYDAGKRLASG</sequence>
<keyword evidence="1" id="KW-0812">Transmembrane</keyword>